<protein>
    <submittedName>
        <fullName evidence="2">Uncharacterized membrane protein</fullName>
    </submittedName>
</protein>
<proteinExistence type="predicted"/>
<reference evidence="2 3" key="1">
    <citation type="submission" date="2016-11" db="EMBL/GenBank/DDBJ databases">
        <authorList>
            <person name="Jaros S."/>
            <person name="Januszkiewicz K."/>
            <person name="Wedrychowicz H."/>
        </authorList>
    </citation>
    <scope>NUCLEOTIDE SEQUENCE [LARGE SCALE GENOMIC DNA]</scope>
    <source>
        <strain evidence="2 3">GAS499</strain>
    </source>
</reference>
<sequence length="133" mass="14538">MKRYIVLYLATLIVLVPVDFVFLGIVAKGFFTAQVGDMLGEIRPLPAILFYLLYVVGILIFVSGPREATSQSALLYGALFGLFCYATFELTSLSLLKHWTWPVAAVDVSWGSFVTAVSATAGLAIADWLTPRN</sequence>
<feature type="transmembrane region" description="Helical" evidence="1">
    <location>
        <begin position="108"/>
        <end position="129"/>
    </location>
</feature>
<dbReference type="InterPro" id="IPR018687">
    <property type="entry name" value="DUF2177_membr"/>
</dbReference>
<keyword evidence="1" id="KW-1133">Transmembrane helix</keyword>
<name>A0A1M7DXT5_9BRAD</name>
<feature type="transmembrane region" description="Helical" evidence="1">
    <location>
        <begin position="7"/>
        <end position="31"/>
    </location>
</feature>
<dbReference type="AlphaFoldDB" id="A0A1M7DXT5"/>
<dbReference type="Proteomes" id="UP000189935">
    <property type="component" value="Chromosome I"/>
</dbReference>
<accession>A0A1M7DXT5</accession>
<dbReference type="EMBL" id="LT670844">
    <property type="protein sequence ID" value="SHL84315.1"/>
    <property type="molecule type" value="Genomic_DNA"/>
</dbReference>
<evidence type="ECO:0000313" key="3">
    <source>
        <dbReference type="Proteomes" id="UP000189935"/>
    </source>
</evidence>
<feature type="transmembrane region" description="Helical" evidence="1">
    <location>
        <begin position="43"/>
        <end position="62"/>
    </location>
</feature>
<keyword evidence="1" id="KW-0812">Transmembrane</keyword>
<dbReference type="Pfam" id="PF09945">
    <property type="entry name" value="DUF2177"/>
    <property type="match status" value="1"/>
</dbReference>
<dbReference type="OrthoDB" id="166547at2"/>
<organism evidence="2 3">
    <name type="scientific">Bradyrhizobium lablabi</name>
    <dbReference type="NCBI Taxonomy" id="722472"/>
    <lineage>
        <taxon>Bacteria</taxon>
        <taxon>Pseudomonadati</taxon>
        <taxon>Pseudomonadota</taxon>
        <taxon>Alphaproteobacteria</taxon>
        <taxon>Hyphomicrobiales</taxon>
        <taxon>Nitrobacteraceae</taxon>
        <taxon>Bradyrhizobium</taxon>
    </lineage>
</organism>
<evidence type="ECO:0000313" key="2">
    <source>
        <dbReference type="EMBL" id="SHL84315.1"/>
    </source>
</evidence>
<evidence type="ECO:0000256" key="1">
    <source>
        <dbReference type="SAM" id="Phobius"/>
    </source>
</evidence>
<keyword evidence="1" id="KW-0472">Membrane</keyword>
<gene>
    <name evidence="2" type="ORF">SAMN05444159_6967</name>
</gene>
<feature type="transmembrane region" description="Helical" evidence="1">
    <location>
        <begin position="74"/>
        <end position="96"/>
    </location>
</feature>
<dbReference type="RefSeq" id="WP_079544036.1">
    <property type="nucleotide sequence ID" value="NZ_LT670844.1"/>
</dbReference>